<protein>
    <submittedName>
        <fullName evidence="3">Uncharacterized protein</fullName>
    </submittedName>
</protein>
<dbReference type="EMBL" id="CAJOBC010106528">
    <property type="protein sequence ID" value="CAF4504086.1"/>
    <property type="molecule type" value="Genomic_DNA"/>
</dbReference>
<dbReference type="Proteomes" id="UP000677228">
    <property type="component" value="Unassembled WGS sequence"/>
</dbReference>
<reference evidence="3" key="1">
    <citation type="submission" date="2021-02" db="EMBL/GenBank/DDBJ databases">
        <authorList>
            <person name="Nowell W R."/>
        </authorList>
    </citation>
    <scope>NUCLEOTIDE SEQUENCE</scope>
</reference>
<gene>
    <name evidence="1" type="ORF">OVA965_LOCUS39420</name>
    <name evidence="3" type="ORF">SRO942_LOCUS44981</name>
    <name evidence="2" type="ORF">TMI583_LOCUS40726</name>
</gene>
<name>A0A8S2XML7_9BILA</name>
<evidence type="ECO:0000313" key="4">
    <source>
        <dbReference type="Proteomes" id="UP000681722"/>
    </source>
</evidence>
<organism evidence="3 4">
    <name type="scientific">Didymodactylos carnosus</name>
    <dbReference type="NCBI Taxonomy" id="1234261"/>
    <lineage>
        <taxon>Eukaryota</taxon>
        <taxon>Metazoa</taxon>
        <taxon>Spiralia</taxon>
        <taxon>Gnathifera</taxon>
        <taxon>Rotifera</taxon>
        <taxon>Eurotatoria</taxon>
        <taxon>Bdelloidea</taxon>
        <taxon>Philodinida</taxon>
        <taxon>Philodinidae</taxon>
        <taxon>Didymodactylos</taxon>
    </lineage>
</organism>
<evidence type="ECO:0000313" key="3">
    <source>
        <dbReference type="EMBL" id="CAF4504086.1"/>
    </source>
</evidence>
<evidence type="ECO:0000313" key="2">
    <source>
        <dbReference type="EMBL" id="CAF4343996.1"/>
    </source>
</evidence>
<comment type="caution">
    <text evidence="3">The sequence shown here is derived from an EMBL/GenBank/DDBJ whole genome shotgun (WGS) entry which is preliminary data.</text>
</comment>
<sequence length="111" mass="13073">MIAGYDRHDLKICGPFKNHPEHFYECEQALIDDGLLFKDKFIVNCEFAYHKAPPPTACTPMSYEEIDMERKLNKCGLTLFEYREIHQQSSSVRALTTVASRFMFNSYKQYY</sequence>
<proteinExistence type="predicted"/>
<dbReference type="EMBL" id="CAJOBA010063296">
    <property type="protein sequence ID" value="CAF4343996.1"/>
    <property type="molecule type" value="Genomic_DNA"/>
</dbReference>
<dbReference type="Proteomes" id="UP000682733">
    <property type="component" value="Unassembled WGS sequence"/>
</dbReference>
<evidence type="ECO:0000313" key="1">
    <source>
        <dbReference type="EMBL" id="CAF1553425.1"/>
    </source>
</evidence>
<accession>A0A8S2XML7</accession>
<dbReference type="AlphaFoldDB" id="A0A8S2XML7"/>
<dbReference type="EMBL" id="CAJNOK010040785">
    <property type="protein sequence ID" value="CAF1553425.1"/>
    <property type="molecule type" value="Genomic_DNA"/>
</dbReference>
<dbReference type="Proteomes" id="UP000681722">
    <property type="component" value="Unassembled WGS sequence"/>
</dbReference>